<reference evidence="12" key="3">
    <citation type="submission" date="2015-06" db="UniProtKB">
        <authorList>
            <consortium name="EnsemblMetazoa"/>
        </authorList>
    </citation>
    <scope>IDENTIFICATION</scope>
</reference>
<dbReference type="SUPFAM" id="SSF54791">
    <property type="entry name" value="Eukaryotic type KH-domain (KH-domain type I)"/>
    <property type="match status" value="1"/>
</dbReference>
<evidence type="ECO:0000313" key="11">
    <source>
        <dbReference type="EMBL" id="ESN91952.1"/>
    </source>
</evidence>
<dbReference type="InterPro" id="IPR012340">
    <property type="entry name" value="NA-bd_OB-fold"/>
</dbReference>
<dbReference type="GeneID" id="20217065"/>
<comment type="similarity">
    <text evidence="3">Belongs to the RRP40 family.</text>
</comment>
<dbReference type="OMA" id="SYMAFPN"/>
<dbReference type="SUPFAM" id="SSF50249">
    <property type="entry name" value="Nucleic acid-binding proteins"/>
    <property type="match status" value="1"/>
</dbReference>
<comment type="subcellular location">
    <subcellularLocation>
        <location evidence="1">Cytoplasm</location>
    </subcellularLocation>
    <subcellularLocation>
        <location evidence="2">Nucleus</location>
        <location evidence="2">Nucleolus</location>
    </subcellularLocation>
</comment>
<dbReference type="GO" id="GO:0071038">
    <property type="term" value="P:TRAMP-dependent tRNA surveillance pathway"/>
    <property type="evidence" value="ECO:0000318"/>
    <property type="project" value="GO_Central"/>
</dbReference>
<dbReference type="InterPro" id="IPR036612">
    <property type="entry name" value="KH_dom_type_1_sf"/>
</dbReference>
<dbReference type="SUPFAM" id="SSF110324">
    <property type="entry name" value="Ribosomal L27 protein-like"/>
    <property type="match status" value="1"/>
</dbReference>
<dbReference type="InterPro" id="IPR049469">
    <property type="entry name" value="RRP40_KH-I"/>
</dbReference>
<dbReference type="InterPro" id="IPR037319">
    <property type="entry name" value="Rrp40_S1"/>
</dbReference>
<evidence type="ECO:0000256" key="2">
    <source>
        <dbReference type="ARBA" id="ARBA00004604"/>
    </source>
</evidence>
<dbReference type="InParanoid" id="T1G7L8"/>
<dbReference type="eggNOG" id="KOG1004">
    <property type="taxonomic scope" value="Eukaryota"/>
</dbReference>
<organism evidence="12 13">
    <name type="scientific">Helobdella robusta</name>
    <name type="common">Californian leech</name>
    <dbReference type="NCBI Taxonomy" id="6412"/>
    <lineage>
        <taxon>Eukaryota</taxon>
        <taxon>Metazoa</taxon>
        <taxon>Spiralia</taxon>
        <taxon>Lophotrochozoa</taxon>
        <taxon>Annelida</taxon>
        <taxon>Clitellata</taxon>
        <taxon>Hirudinea</taxon>
        <taxon>Rhynchobdellida</taxon>
        <taxon>Glossiphoniidae</taxon>
        <taxon>Helobdella</taxon>
    </lineage>
</organism>
<dbReference type="GO" id="GO:0071034">
    <property type="term" value="P:CUT catabolic process"/>
    <property type="evidence" value="ECO:0000318"/>
    <property type="project" value="GO_Central"/>
</dbReference>
<accession>T1G7L8</accession>
<dbReference type="GO" id="GO:0071035">
    <property type="term" value="P:nuclear polyadenylation-dependent rRNA catabolic process"/>
    <property type="evidence" value="ECO:0000318"/>
    <property type="project" value="GO_Central"/>
</dbReference>
<evidence type="ECO:0000313" key="13">
    <source>
        <dbReference type="Proteomes" id="UP000015101"/>
    </source>
</evidence>
<reference evidence="13" key="1">
    <citation type="submission" date="2012-12" db="EMBL/GenBank/DDBJ databases">
        <authorList>
            <person name="Hellsten U."/>
            <person name="Grimwood J."/>
            <person name="Chapman J.A."/>
            <person name="Shapiro H."/>
            <person name="Aerts A."/>
            <person name="Otillar R.P."/>
            <person name="Terry A.Y."/>
            <person name="Boore J.L."/>
            <person name="Simakov O."/>
            <person name="Marletaz F."/>
            <person name="Cho S.-J."/>
            <person name="Edsinger-Gonzales E."/>
            <person name="Havlak P."/>
            <person name="Kuo D.-H."/>
            <person name="Larsson T."/>
            <person name="Lv J."/>
            <person name="Arendt D."/>
            <person name="Savage R."/>
            <person name="Osoegawa K."/>
            <person name="de Jong P."/>
            <person name="Lindberg D.R."/>
            <person name="Seaver E.C."/>
            <person name="Weisblat D.A."/>
            <person name="Putnam N.H."/>
            <person name="Grigoriev I.V."/>
            <person name="Rokhsar D.S."/>
        </authorList>
    </citation>
    <scope>NUCLEOTIDE SEQUENCE</scope>
</reference>
<keyword evidence="5" id="KW-0698">rRNA processing</keyword>
<gene>
    <name evidence="12" type="primary">20217065</name>
    <name evidence="11" type="ORF">HELRODRAFT_90168</name>
</gene>
<dbReference type="KEGG" id="hro:HELRODRAFT_90168"/>
<keyword evidence="6" id="KW-0271">Exosome</keyword>
<dbReference type="PANTHER" id="PTHR21321">
    <property type="entry name" value="PNAS-3 RELATED"/>
    <property type="match status" value="1"/>
</dbReference>
<evidence type="ECO:0000256" key="4">
    <source>
        <dbReference type="ARBA" id="ARBA00022490"/>
    </source>
</evidence>
<keyword evidence="4" id="KW-0963">Cytoplasm</keyword>
<dbReference type="GO" id="GO:0000176">
    <property type="term" value="C:nuclear exosome (RNase complex)"/>
    <property type="evidence" value="ECO:0000318"/>
    <property type="project" value="GO_Central"/>
</dbReference>
<dbReference type="Proteomes" id="UP000015101">
    <property type="component" value="Unassembled WGS sequence"/>
</dbReference>
<dbReference type="STRING" id="6412.T1G7L8"/>
<dbReference type="RefSeq" id="XP_009029897.1">
    <property type="nucleotide sequence ID" value="XM_009031649.1"/>
</dbReference>
<dbReference type="Pfam" id="PF21262">
    <property type="entry name" value="RRP40_S1"/>
    <property type="match status" value="1"/>
</dbReference>
<evidence type="ECO:0000256" key="7">
    <source>
        <dbReference type="ARBA" id="ARBA00022884"/>
    </source>
</evidence>
<dbReference type="OrthoDB" id="340500at2759"/>
<proteinExistence type="inferred from homology"/>
<sequence length="228" mass="24827">MAAKVGDFVMPGDIACVDQSGVCLLGPGLRGKNDIIYATIPGILRENKPALYWVDSRQKRYVQAEGDRVLGVVTSKPGGNYKVDIGSHDLAVLCYLSFEGSSKKNRPNIEVGDLVYGRISIGDNCFEPELVCIDSTGKSGGMGVISNGGNMIRLSVSYARRLLSANDKILKTLSNTFQYEITIGENGWIWVKGQDVLKTLSLTRALIACEKTNSTNLKEIIRTASNFR</sequence>
<evidence type="ECO:0000259" key="10">
    <source>
        <dbReference type="Pfam" id="PF15985"/>
    </source>
</evidence>
<keyword evidence="8" id="KW-0539">Nucleus</keyword>
<dbReference type="GO" id="GO:0003723">
    <property type="term" value="F:RNA binding"/>
    <property type="evidence" value="ECO:0000318"/>
    <property type="project" value="GO_Central"/>
</dbReference>
<keyword evidence="7" id="KW-0694">RNA-binding</keyword>
<dbReference type="GO" id="GO:0000467">
    <property type="term" value="P:exonucleolytic trimming to generate mature 3'-end of 5.8S rRNA from tricistronic rRNA transcript (SSU-rRNA, 5.8S rRNA, LSU-rRNA)"/>
    <property type="evidence" value="ECO:0000318"/>
    <property type="project" value="GO_Central"/>
</dbReference>
<keyword evidence="13" id="KW-1185">Reference proteome</keyword>
<dbReference type="Gene3D" id="2.40.50.100">
    <property type="match status" value="1"/>
</dbReference>
<dbReference type="GO" id="GO:0034475">
    <property type="term" value="P:U4 snRNA 3'-end processing"/>
    <property type="evidence" value="ECO:0000318"/>
    <property type="project" value="GO_Central"/>
</dbReference>
<dbReference type="Pfam" id="PF15985">
    <property type="entry name" value="KH_6"/>
    <property type="match status" value="1"/>
</dbReference>
<dbReference type="Gene3D" id="2.40.50.140">
    <property type="entry name" value="Nucleic acid-binding proteins"/>
    <property type="match status" value="1"/>
</dbReference>
<dbReference type="EMBL" id="KB097680">
    <property type="protein sequence ID" value="ESN91952.1"/>
    <property type="molecule type" value="Genomic_DNA"/>
</dbReference>
<dbReference type="InterPro" id="IPR004088">
    <property type="entry name" value="KH_dom_type_1"/>
</dbReference>
<dbReference type="CDD" id="cd05790">
    <property type="entry name" value="S1_Rrp40"/>
    <property type="match status" value="1"/>
</dbReference>
<dbReference type="GO" id="GO:0071051">
    <property type="term" value="P:poly(A)-dependent snoRNA 3'-end processing"/>
    <property type="evidence" value="ECO:0000318"/>
    <property type="project" value="GO_Central"/>
</dbReference>
<dbReference type="FunFam" id="2.40.50.140:FF:000112">
    <property type="entry name" value="Exosome complex component RRP40"/>
    <property type="match status" value="1"/>
</dbReference>
<protein>
    <recommendedName>
        <fullName evidence="9">Ribosomal RNA-processing protein 40</fullName>
    </recommendedName>
</protein>
<dbReference type="HOGENOM" id="CLU_069847_5_1_1"/>
<dbReference type="FunCoup" id="T1G7L8">
    <property type="interactions" value="1058"/>
</dbReference>
<evidence type="ECO:0000256" key="1">
    <source>
        <dbReference type="ARBA" id="ARBA00004496"/>
    </source>
</evidence>
<evidence type="ECO:0000256" key="6">
    <source>
        <dbReference type="ARBA" id="ARBA00022835"/>
    </source>
</evidence>
<dbReference type="GO" id="GO:0000956">
    <property type="term" value="P:nuclear-transcribed mRNA catabolic process"/>
    <property type="evidence" value="ECO:0000318"/>
    <property type="project" value="GO_Central"/>
</dbReference>
<dbReference type="EnsemblMetazoa" id="HelroT90168">
    <property type="protein sequence ID" value="HelroP90168"/>
    <property type="gene ID" value="HelroG90168"/>
</dbReference>
<dbReference type="CDD" id="cd22526">
    <property type="entry name" value="KH-I_Rrp40"/>
    <property type="match status" value="1"/>
</dbReference>
<reference evidence="11 13" key="2">
    <citation type="journal article" date="2013" name="Nature">
        <title>Insights into bilaterian evolution from three spiralian genomes.</title>
        <authorList>
            <person name="Simakov O."/>
            <person name="Marletaz F."/>
            <person name="Cho S.J."/>
            <person name="Edsinger-Gonzales E."/>
            <person name="Havlak P."/>
            <person name="Hellsten U."/>
            <person name="Kuo D.H."/>
            <person name="Larsson T."/>
            <person name="Lv J."/>
            <person name="Arendt D."/>
            <person name="Savage R."/>
            <person name="Osoegawa K."/>
            <person name="de Jong P."/>
            <person name="Grimwood J."/>
            <person name="Chapman J.A."/>
            <person name="Shapiro H."/>
            <person name="Aerts A."/>
            <person name="Otillar R.P."/>
            <person name="Terry A.Y."/>
            <person name="Boore J.L."/>
            <person name="Grigoriev I.V."/>
            <person name="Lindberg D.R."/>
            <person name="Seaver E.C."/>
            <person name="Weisblat D.A."/>
            <person name="Putnam N.H."/>
            <person name="Rokhsar D.S."/>
        </authorList>
    </citation>
    <scope>NUCLEOTIDE SEQUENCE</scope>
</reference>
<dbReference type="InterPro" id="IPR026699">
    <property type="entry name" value="Exosome_RNA_bind1/RRP40/RRP4"/>
</dbReference>
<dbReference type="Gene3D" id="3.30.1370.10">
    <property type="entry name" value="K Homology domain, type 1"/>
    <property type="match status" value="1"/>
</dbReference>
<dbReference type="CTD" id="20217065"/>
<dbReference type="AlphaFoldDB" id="T1G7L8"/>
<feature type="domain" description="K Homology" evidence="10">
    <location>
        <begin position="149"/>
        <end position="196"/>
    </location>
</feature>
<evidence type="ECO:0000313" key="12">
    <source>
        <dbReference type="EnsemblMetazoa" id="HelroP90168"/>
    </source>
</evidence>
<evidence type="ECO:0000256" key="9">
    <source>
        <dbReference type="ARBA" id="ARBA00030615"/>
    </source>
</evidence>
<evidence type="ECO:0000256" key="5">
    <source>
        <dbReference type="ARBA" id="ARBA00022552"/>
    </source>
</evidence>
<evidence type="ECO:0000256" key="8">
    <source>
        <dbReference type="ARBA" id="ARBA00023242"/>
    </source>
</evidence>
<evidence type="ECO:0000256" key="3">
    <source>
        <dbReference type="ARBA" id="ARBA00007841"/>
    </source>
</evidence>
<dbReference type="EMBL" id="AMQM01007865">
    <property type="status" value="NOT_ANNOTATED_CDS"/>
    <property type="molecule type" value="Genomic_DNA"/>
</dbReference>
<name>T1G7L8_HELRO</name>
<dbReference type="PANTHER" id="PTHR21321:SF1">
    <property type="entry name" value="EXOSOME COMPLEX COMPONENT RRP40"/>
    <property type="match status" value="1"/>
</dbReference>
<dbReference type="GO" id="GO:0005730">
    <property type="term" value="C:nucleolus"/>
    <property type="evidence" value="ECO:0007669"/>
    <property type="project" value="UniProtKB-SubCell"/>
</dbReference>
<dbReference type="GO" id="GO:0000177">
    <property type="term" value="C:cytoplasmic exosome (RNase complex)"/>
    <property type="evidence" value="ECO:0000318"/>
    <property type="project" value="GO_Central"/>
</dbReference>